<evidence type="ECO:0000313" key="2">
    <source>
        <dbReference type="EMBL" id="MDQ1152370.1"/>
    </source>
</evidence>
<feature type="region of interest" description="Disordered" evidence="1">
    <location>
        <begin position="19"/>
        <end position="47"/>
    </location>
</feature>
<evidence type="ECO:0000313" key="3">
    <source>
        <dbReference type="Proteomes" id="UP001244640"/>
    </source>
</evidence>
<keyword evidence="3" id="KW-1185">Reference proteome</keyword>
<proteinExistence type="predicted"/>
<comment type="caution">
    <text evidence="2">The sequence shown here is derived from an EMBL/GenBank/DDBJ whole genome shotgun (WGS) entry which is preliminary data.</text>
</comment>
<accession>A0ABU0UBY9</accession>
<gene>
    <name evidence="2" type="ORF">QE382_004354</name>
</gene>
<name>A0ABU0UBY9_9SPHI</name>
<evidence type="ECO:0000256" key="1">
    <source>
        <dbReference type="SAM" id="MobiDB-lite"/>
    </source>
</evidence>
<dbReference type="EMBL" id="JAUTBA010000001">
    <property type="protein sequence ID" value="MDQ1152370.1"/>
    <property type="molecule type" value="Genomic_DNA"/>
</dbReference>
<reference evidence="2 3" key="1">
    <citation type="submission" date="2023-07" db="EMBL/GenBank/DDBJ databases">
        <title>Functional and genomic diversity of the sorghum phyllosphere microbiome.</title>
        <authorList>
            <person name="Shade A."/>
        </authorList>
    </citation>
    <scope>NUCLEOTIDE SEQUENCE [LARGE SCALE GENOMIC DNA]</scope>
    <source>
        <strain evidence="2 3">SORGH_AS_0892</strain>
    </source>
</reference>
<protein>
    <submittedName>
        <fullName evidence="2">Uncharacterized protein</fullName>
    </submittedName>
</protein>
<organism evidence="2 3">
    <name type="scientific">Sphingobacterium zeae</name>
    <dbReference type="NCBI Taxonomy" id="1776859"/>
    <lineage>
        <taxon>Bacteria</taxon>
        <taxon>Pseudomonadati</taxon>
        <taxon>Bacteroidota</taxon>
        <taxon>Sphingobacteriia</taxon>
        <taxon>Sphingobacteriales</taxon>
        <taxon>Sphingobacteriaceae</taxon>
        <taxon>Sphingobacterium</taxon>
    </lineage>
</organism>
<dbReference type="Proteomes" id="UP001244640">
    <property type="component" value="Unassembled WGS sequence"/>
</dbReference>
<sequence>MLTGFSERVGKGKVSFLRYSGTRSHKNQNDYENETNKHHPSPAFDQRQDVEVFSQITFKEHIPRTRIGCAPSKTGYKEQ</sequence>